<feature type="domain" description="BZIP" evidence="4">
    <location>
        <begin position="66"/>
        <end position="80"/>
    </location>
</feature>
<evidence type="ECO:0000256" key="3">
    <source>
        <dbReference type="SAM" id="MobiDB-lite"/>
    </source>
</evidence>
<keyword evidence="6" id="KW-1185">Reference proteome</keyword>
<accession>A0A194XA03</accession>
<protein>
    <recommendedName>
        <fullName evidence="4">BZIP domain-containing protein</fullName>
    </recommendedName>
</protein>
<dbReference type="InParanoid" id="A0A194XA03"/>
<reference evidence="5 6" key="1">
    <citation type="submission" date="2015-10" db="EMBL/GenBank/DDBJ databases">
        <title>Full genome of DAOMC 229536 Phialocephala scopiformis, a fungal endophyte of spruce producing the potent anti-insectan compound rugulosin.</title>
        <authorList>
            <consortium name="DOE Joint Genome Institute"/>
            <person name="Walker A.K."/>
            <person name="Frasz S.L."/>
            <person name="Seifert K.A."/>
            <person name="Miller J.D."/>
            <person name="Mondo S.J."/>
            <person name="Labutti K."/>
            <person name="Lipzen A."/>
            <person name="Dockter R."/>
            <person name="Kennedy M."/>
            <person name="Grigoriev I.V."/>
            <person name="Spatafora J.W."/>
        </authorList>
    </citation>
    <scope>NUCLEOTIDE SEQUENCE [LARGE SCALE GENOMIC DNA]</scope>
    <source>
        <strain evidence="5 6">CBS 120377</strain>
    </source>
</reference>
<comment type="subcellular location">
    <subcellularLocation>
        <location evidence="1">Nucleus</location>
    </subcellularLocation>
</comment>
<sequence length="301" mass="33409">MARDDIVTSVRGEISRTLAVPGAKDRVGAYGMHNKTTEQSASADPGTPVAKSKGGRKPIYTSLEQKKQRNRDSQAAFRERRREYITELEKIVQEQKEKLQTSEAAQISSKDECLMLKYKNSLLERILLEKGIDVNAELNRTLEFPPRLPSKRVHSDGSSMKRKHSGLDAQHKSHRMGSHSRCCCHTTESYAGPNMDFHPVQAPSQSFASRHSRHYSPSTARVHKHARINPQFSTHHQSFPHLQGKLSLAPDTRATASTAGTHQPSLEFSGLFSPISASISPLGKLPLPPPHSFMSVELCSS</sequence>
<evidence type="ECO:0000259" key="4">
    <source>
        <dbReference type="PROSITE" id="PS00036"/>
    </source>
</evidence>
<proteinExistence type="predicted"/>
<dbReference type="PROSITE" id="PS00036">
    <property type="entry name" value="BZIP_BASIC"/>
    <property type="match status" value="1"/>
</dbReference>
<dbReference type="RefSeq" id="XP_018071355.1">
    <property type="nucleotide sequence ID" value="XM_018222560.1"/>
</dbReference>
<gene>
    <name evidence="5" type="ORF">LY89DRAFT_782227</name>
</gene>
<evidence type="ECO:0000313" key="5">
    <source>
        <dbReference type="EMBL" id="KUJ17000.1"/>
    </source>
</evidence>
<dbReference type="PANTHER" id="PTHR40621">
    <property type="entry name" value="TRANSCRIPTION FACTOR KAPC-RELATED"/>
    <property type="match status" value="1"/>
</dbReference>
<dbReference type="InterPro" id="IPR046347">
    <property type="entry name" value="bZIP_sf"/>
</dbReference>
<dbReference type="STRING" id="149040.A0A194XA03"/>
<dbReference type="GO" id="GO:0001228">
    <property type="term" value="F:DNA-binding transcription activator activity, RNA polymerase II-specific"/>
    <property type="evidence" value="ECO:0007669"/>
    <property type="project" value="TreeGrafter"/>
</dbReference>
<dbReference type="GeneID" id="28832286"/>
<dbReference type="KEGG" id="psco:LY89DRAFT_782227"/>
<keyword evidence="2" id="KW-0539">Nucleus</keyword>
<dbReference type="Proteomes" id="UP000070700">
    <property type="component" value="Unassembled WGS sequence"/>
</dbReference>
<dbReference type="Gene3D" id="1.20.5.170">
    <property type="match status" value="1"/>
</dbReference>
<organism evidence="5 6">
    <name type="scientific">Mollisia scopiformis</name>
    <name type="common">Conifer needle endophyte fungus</name>
    <name type="synonym">Phialocephala scopiformis</name>
    <dbReference type="NCBI Taxonomy" id="149040"/>
    <lineage>
        <taxon>Eukaryota</taxon>
        <taxon>Fungi</taxon>
        <taxon>Dikarya</taxon>
        <taxon>Ascomycota</taxon>
        <taxon>Pezizomycotina</taxon>
        <taxon>Leotiomycetes</taxon>
        <taxon>Helotiales</taxon>
        <taxon>Mollisiaceae</taxon>
        <taxon>Mollisia</taxon>
    </lineage>
</organism>
<dbReference type="AlphaFoldDB" id="A0A194XA03"/>
<evidence type="ECO:0000256" key="2">
    <source>
        <dbReference type="ARBA" id="ARBA00023242"/>
    </source>
</evidence>
<feature type="region of interest" description="Disordered" evidence="3">
    <location>
        <begin position="147"/>
        <end position="180"/>
    </location>
</feature>
<evidence type="ECO:0000256" key="1">
    <source>
        <dbReference type="ARBA" id="ARBA00004123"/>
    </source>
</evidence>
<dbReference type="PANTHER" id="PTHR40621:SF9">
    <property type="entry name" value="MEAB PROTEIN"/>
    <property type="match status" value="1"/>
</dbReference>
<dbReference type="InterPro" id="IPR050936">
    <property type="entry name" value="AP-1-like"/>
</dbReference>
<evidence type="ECO:0000313" key="6">
    <source>
        <dbReference type="Proteomes" id="UP000070700"/>
    </source>
</evidence>
<dbReference type="GO" id="GO:0000976">
    <property type="term" value="F:transcription cis-regulatory region binding"/>
    <property type="evidence" value="ECO:0007669"/>
    <property type="project" value="InterPro"/>
</dbReference>
<dbReference type="InterPro" id="IPR004827">
    <property type="entry name" value="bZIP"/>
</dbReference>
<feature type="compositionally biased region" description="Basic and acidic residues" evidence="3">
    <location>
        <begin position="64"/>
        <end position="76"/>
    </location>
</feature>
<dbReference type="OrthoDB" id="2285533at2759"/>
<dbReference type="SUPFAM" id="SSF57959">
    <property type="entry name" value="Leucine zipper domain"/>
    <property type="match status" value="1"/>
</dbReference>
<name>A0A194XA03_MOLSC</name>
<feature type="region of interest" description="Disordered" evidence="3">
    <location>
        <begin position="25"/>
        <end position="76"/>
    </location>
</feature>
<dbReference type="EMBL" id="KQ947415">
    <property type="protein sequence ID" value="KUJ17000.1"/>
    <property type="molecule type" value="Genomic_DNA"/>
</dbReference>
<dbReference type="GO" id="GO:0090575">
    <property type="term" value="C:RNA polymerase II transcription regulator complex"/>
    <property type="evidence" value="ECO:0007669"/>
    <property type="project" value="TreeGrafter"/>
</dbReference>
<dbReference type="CDD" id="cd14688">
    <property type="entry name" value="bZIP_YAP"/>
    <property type="match status" value="1"/>
</dbReference>